<dbReference type="RefSeq" id="WP_310769253.1">
    <property type="nucleotide sequence ID" value="NZ_CP134050.1"/>
</dbReference>
<accession>A0ABY9T5T7</accession>
<dbReference type="Proteomes" id="UP001256827">
    <property type="component" value="Chromosome"/>
</dbReference>
<dbReference type="SUPFAM" id="SSF53335">
    <property type="entry name" value="S-adenosyl-L-methionine-dependent methyltransferases"/>
    <property type="match status" value="1"/>
</dbReference>
<proteinExistence type="predicted"/>
<gene>
    <name evidence="1" type="ORF">RGB73_03670</name>
</gene>
<dbReference type="GO" id="GO:0032259">
    <property type="term" value="P:methylation"/>
    <property type="evidence" value="ECO:0007669"/>
    <property type="project" value="UniProtKB-KW"/>
</dbReference>
<keyword evidence="1" id="KW-0808">Transferase</keyword>
<reference evidence="1 2" key="1">
    <citation type="submission" date="2023-09" db="EMBL/GenBank/DDBJ databases">
        <title>Complete Genome and Methylome dissection of Bacillus brevis NEB573 original source of BbsI restriction endonuclease.</title>
        <authorList>
            <person name="Fomenkov A."/>
            <person name="Roberts R.D."/>
        </authorList>
    </citation>
    <scope>NUCLEOTIDE SEQUENCE [LARGE SCALE GENOMIC DNA]</scope>
    <source>
        <strain evidence="1 2">NEB573</strain>
    </source>
</reference>
<dbReference type="InterPro" id="IPR029063">
    <property type="entry name" value="SAM-dependent_MTases_sf"/>
</dbReference>
<protein>
    <submittedName>
        <fullName evidence="1">SAM-dependent methyltransferase</fullName>
    </submittedName>
</protein>
<keyword evidence="1" id="KW-0489">Methyltransferase</keyword>
<dbReference type="GO" id="GO:0008168">
    <property type="term" value="F:methyltransferase activity"/>
    <property type="evidence" value="ECO:0007669"/>
    <property type="project" value="UniProtKB-KW"/>
</dbReference>
<sequence>MRKMESSHSWDLDRIVFIGRVWDEYMQMFHLVEADLAGRRILDCPAGACSFTAGCNERGFDVTACDIAYYHPVTILEQKGLQDLETTISNMEKAEVQKNFRWDSFKSVDDLKQARRAALRDCTADMRRNPNRYIPAVLPILPFRDEAFDLTLSAHFLFLYEDQLDYAFHVQALKELIRVTKEEIRIFPTTNFACERYGYLDQLIEEIRRLGWTAQEVRVPYEFQKNTNQMLVIRKEK</sequence>
<keyword evidence="2" id="KW-1185">Reference proteome</keyword>
<dbReference type="Gene3D" id="3.40.50.150">
    <property type="entry name" value="Vaccinia Virus protein VP39"/>
    <property type="match status" value="1"/>
</dbReference>
<name>A0ABY9T5T7_BREBE</name>
<dbReference type="EMBL" id="CP134050">
    <property type="protein sequence ID" value="WNC15460.1"/>
    <property type="molecule type" value="Genomic_DNA"/>
</dbReference>
<evidence type="ECO:0000313" key="1">
    <source>
        <dbReference type="EMBL" id="WNC15460.1"/>
    </source>
</evidence>
<evidence type="ECO:0000313" key="2">
    <source>
        <dbReference type="Proteomes" id="UP001256827"/>
    </source>
</evidence>
<organism evidence="1 2">
    <name type="scientific">Brevibacillus brevis</name>
    <name type="common">Bacillus brevis</name>
    <dbReference type="NCBI Taxonomy" id="1393"/>
    <lineage>
        <taxon>Bacteria</taxon>
        <taxon>Bacillati</taxon>
        <taxon>Bacillota</taxon>
        <taxon>Bacilli</taxon>
        <taxon>Bacillales</taxon>
        <taxon>Paenibacillaceae</taxon>
        <taxon>Brevibacillus</taxon>
    </lineage>
</organism>